<evidence type="ECO:0000313" key="1">
    <source>
        <dbReference type="EMBL" id="KAK9235560.1"/>
    </source>
</evidence>
<reference evidence="2" key="1">
    <citation type="journal article" date="2024" name="Front. Bioeng. Biotechnol.">
        <title>Genome-scale model development and genomic sequencing of the oleaginous clade Lipomyces.</title>
        <authorList>
            <person name="Czajka J.J."/>
            <person name="Han Y."/>
            <person name="Kim J."/>
            <person name="Mondo S.J."/>
            <person name="Hofstad B.A."/>
            <person name="Robles A."/>
            <person name="Haridas S."/>
            <person name="Riley R."/>
            <person name="LaButti K."/>
            <person name="Pangilinan J."/>
            <person name="Andreopoulos W."/>
            <person name="Lipzen A."/>
            <person name="Yan J."/>
            <person name="Wang M."/>
            <person name="Ng V."/>
            <person name="Grigoriev I.V."/>
            <person name="Spatafora J.W."/>
            <person name="Magnuson J.K."/>
            <person name="Baker S.E."/>
            <person name="Pomraning K.R."/>
        </authorList>
    </citation>
    <scope>NUCLEOTIDE SEQUENCE [LARGE SCALE GENOMIC DNA]</scope>
    <source>
        <strain evidence="2">CBS 7786</strain>
    </source>
</reference>
<gene>
    <name evidence="1" type="ORF">V1525DRAFT_434558</name>
</gene>
<name>A0ACC3SVW5_LIPKO</name>
<sequence>MPYPESSTGTSYHRPSSLSSSTISIVATWAMPASSALTLTWPWSAPNSTTYQSPSARASSTVTGKSSPWACFSAHSKLVLPLGSPSSSPPSATVKARPNASPSSMSPTQLRVHSVASLLTGFSAWVPSAAALPGAGWFIIEGCVLLVTCSGCLFSFPNKPETAWFLNKEEKELMIRPKARDAIYKGDDVFDWKYVRMVLTDPFVYLASGRLLLLIRRHLWLRYLPPHHYKGLRLRRHPSQLSNDPLYFRALFLLISPFPVMIGYVICVGTPKAVAGFSFSCLIITWVATNLIPDYKRSVGLAFFESIGNLSGVISSQLYPKKDGPRYVIGNQVLSLDLPICTFP</sequence>
<protein>
    <submittedName>
        <fullName evidence="1">Uncharacterized protein</fullName>
    </submittedName>
</protein>
<accession>A0ACC3SVW5</accession>
<dbReference type="Proteomes" id="UP001433508">
    <property type="component" value="Unassembled WGS sequence"/>
</dbReference>
<comment type="caution">
    <text evidence="1">The sequence shown here is derived from an EMBL/GenBank/DDBJ whole genome shotgun (WGS) entry which is preliminary data.</text>
</comment>
<evidence type="ECO:0000313" key="2">
    <source>
        <dbReference type="Proteomes" id="UP001433508"/>
    </source>
</evidence>
<keyword evidence="2" id="KW-1185">Reference proteome</keyword>
<dbReference type="EMBL" id="MU971411">
    <property type="protein sequence ID" value="KAK9235560.1"/>
    <property type="molecule type" value="Genomic_DNA"/>
</dbReference>
<proteinExistence type="predicted"/>
<organism evidence="1 2">
    <name type="scientific">Lipomyces kononenkoae</name>
    <name type="common">Yeast</name>
    <dbReference type="NCBI Taxonomy" id="34357"/>
    <lineage>
        <taxon>Eukaryota</taxon>
        <taxon>Fungi</taxon>
        <taxon>Dikarya</taxon>
        <taxon>Ascomycota</taxon>
        <taxon>Saccharomycotina</taxon>
        <taxon>Lipomycetes</taxon>
        <taxon>Lipomycetales</taxon>
        <taxon>Lipomycetaceae</taxon>
        <taxon>Lipomyces</taxon>
    </lineage>
</organism>